<evidence type="ECO:0000313" key="1">
    <source>
        <dbReference type="EMBL" id="KIJ28041.1"/>
    </source>
</evidence>
<dbReference type="EMBL" id="KN837317">
    <property type="protein sequence ID" value="KIJ28041.1"/>
    <property type="molecule type" value="Genomic_DNA"/>
</dbReference>
<organism evidence="1 2">
    <name type="scientific">Sphaerobolus stellatus (strain SS14)</name>
    <dbReference type="NCBI Taxonomy" id="990650"/>
    <lineage>
        <taxon>Eukaryota</taxon>
        <taxon>Fungi</taxon>
        <taxon>Dikarya</taxon>
        <taxon>Basidiomycota</taxon>
        <taxon>Agaricomycotina</taxon>
        <taxon>Agaricomycetes</taxon>
        <taxon>Phallomycetidae</taxon>
        <taxon>Geastrales</taxon>
        <taxon>Sphaerobolaceae</taxon>
        <taxon>Sphaerobolus</taxon>
    </lineage>
</organism>
<dbReference type="AlphaFoldDB" id="A0A0C9URQ4"/>
<name>A0A0C9URQ4_SPHS4</name>
<dbReference type="HOGENOM" id="CLU_1574516_0_0_1"/>
<proteinExistence type="predicted"/>
<feature type="non-terminal residue" evidence="1">
    <location>
        <position position="1"/>
    </location>
</feature>
<dbReference type="Proteomes" id="UP000054279">
    <property type="component" value="Unassembled WGS sequence"/>
</dbReference>
<dbReference type="OrthoDB" id="3049698at2759"/>
<protein>
    <submittedName>
        <fullName evidence="1">Uncharacterized protein</fullName>
    </submittedName>
</protein>
<sequence>SVLDHNPLVDGTLLRFHYCQNQEHKKDSRKSMKPGVKHRDNEGMDRFRSIFVLVEHHHPRVKYFQVDLLREALEKIHNNIWAVPCALAAKIRKDFTYVTSQQVYLTWVTLSETLWKRVEDQLESATTLLREMYEDADILQVETVAGVTALGWGLKQISKSLEGKIVAIAI</sequence>
<keyword evidence="2" id="KW-1185">Reference proteome</keyword>
<reference evidence="1 2" key="1">
    <citation type="submission" date="2014-06" db="EMBL/GenBank/DDBJ databases">
        <title>Evolutionary Origins and Diversification of the Mycorrhizal Mutualists.</title>
        <authorList>
            <consortium name="DOE Joint Genome Institute"/>
            <consortium name="Mycorrhizal Genomics Consortium"/>
            <person name="Kohler A."/>
            <person name="Kuo A."/>
            <person name="Nagy L.G."/>
            <person name="Floudas D."/>
            <person name="Copeland A."/>
            <person name="Barry K.W."/>
            <person name="Cichocki N."/>
            <person name="Veneault-Fourrey C."/>
            <person name="LaButti K."/>
            <person name="Lindquist E.A."/>
            <person name="Lipzen A."/>
            <person name="Lundell T."/>
            <person name="Morin E."/>
            <person name="Murat C."/>
            <person name="Riley R."/>
            <person name="Ohm R."/>
            <person name="Sun H."/>
            <person name="Tunlid A."/>
            <person name="Henrissat B."/>
            <person name="Grigoriev I.V."/>
            <person name="Hibbett D.S."/>
            <person name="Martin F."/>
        </authorList>
    </citation>
    <scope>NUCLEOTIDE SEQUENCE [LARGE SCALE GENOMIC DNA]</scope>
    <source>
        <strain evidence="1 2">SS14</strain>
    </source>
</reference>
<gene>
    <name evidence="1" type="ORF">M422DRAFT_83734</name>
</gene>
<accession>A0A0C9URQ4</accession>
<feature type="non-terminal residue" evidence="1">
    <location>
        <position position="170"/>
    </location>
</feature>
<evidence type="ECO:0000313" key="2">
    <source>
        <dbReference type="Proteomes" id="UP000054279"/>
    </source>
</evidence>